<keyword evidence="2" id="KW-1185">Reference proteome</keyword>
<gene>
    <name evidence="1" type="ORF">SAMN05444484_11223</name>
</gene>
<organism evidence="1 2">
    <name type="scientific">Flavobacterium chilense</name>
    <dbReference type="NCBI Taxonomy" id="946677"/>
    <lineage>
        <taxon>Bacteria</taxon>
        <taxon>Pseudomonadati</taxon>
        <taxon>Bacteroidota</taxon>
        <taxon>Flavobacteriia</taxon>
        <taxon>Flavobacteriales</taxon>
        <taxon>Flavobacteriaceae</taxon>
        <taxon>Flavobacterium</taxon>
    </lineage>
</organism>
<accession>A0A1M7MCA8</accession>
<evidence type="ECO:0000313" key="1">
    <source>
        <dbReference type="EMBL" id="SHM88441.1"/>
    </source>
</evidence>
<dbReference type="Proteomes" id="UP000184028">
    <property type="component" value="Unassembled WGS sequence"/>
</dbReference>
<reference evidence="2" key="1">
    <citation type="submission" date="2016-11" db="EMBL/GenBank/DDBJ databases">
        <authorList>
            <person name="Varghese N."/>
            <person name="Submissions S."/>
        </authorList>
    </citation>
    <scope>NUCLEOTIDE SEQUENCE [LARGE SCALE GENOMIC DNA]</scope>
    <source>
        <strain evidence="2">DSM 24724</strain>
    </source>
</reference>
<dbReference type="AlphaFoldDB" id="A0A1M7MCA8"/>
<dbReference type="STRING" id="946677.SAMN05444484_11223"/>
<name>A0A1M7MCA8_9FLAO</name>
<protein>
    <recommendedName>
        <fullName evidence="3">Zinc-finger</fullName>
    </recommendedName>
</protein>
<dbReference type="EMBL" id="FRBT01000012">
    <property type="protein sequence ID" value="SHM88441.1"/>
    <property type="molecule type" value="Genomic_DNA"/>
</dbReference>
<evidence type="ECO:0008006" key="3">
    <source>
        <dbReference type="Google" id="ProtNLM"/>
    </source>
</evidence>
<evidence type="ECO:0000313" key="2">
    <source>
        <dbReference type="Proteomes" id="UP000184028"/>
    </source>
</evidence>
<proteinExistence type="predicted"/>
<sequence>MIMQKIMNMMVNSCKKTTELIDKQQFTPLTAKEKVQLQVHKSMCKTCTAYEHQSKLIESIIGKWFTGKSKVNVKLPEERKTKIIEEINNYNCFSF</sequence>